<feature type="domain" description="Macro" evidence="6">
    <location>
        <begin position="99"/>
        <end position="299"/>
    </location>
</feature>
<keyword evidence="2" id="KW-0479">Metal-binding</keyword>
<dbReference type="PANTHER" id="PTHR11106">
    <property type="entry name" value="GANGLIOSIDE INDUCED DIFFERENTIATION ASSOCIATED PROTEIN 2-RELATED"/>
    <property type="match status" value="1"/>
</dbReference>
<protein>
    <recommendedName>
        <fullName evidence="6">Macro domain-containing protein</fullName>
    </recommendedName>
</protein>
<proteinExistence type="predicted"/>
<sequence>MDNALNSDRLSKVVQYLEKETQTTLSVKSRQCHCSHHSNPDWVLQLDTWGQLEVMQQLLCQRPPDPPLPPDILENIDAVLEYHNQHTLLTSSSKISPHVAIHNPSSLQSIRLSLWKGDITTLTDVTAIVNAANSELLGCFRPEHRCIDNVIHSAAGPGLRDACSRLMLGQGHPEPTGSVKVTSGFNLPSQWVLHTVGPQLNARQSPERIHREQLAQCYRSCLDASERLPPLPDGKKVVVFCCISTGLFAFPPDEAAGIAVSTVVEWCREQPSPSITDVIFDVFLPTDWDMYNQRLDALQTLEFSSSAENIPRSLYFPAITKARNWLEEADYLIITGGAGLSAAIGLDYTSPQLFQKHFPAFQKLGLRRLYDVFGFNGWDSLQQKWGYYFLHLDMVRNWPTSTLYTKLYALANRFESSRYFIRTSNADGQFLAHGFPANRISTPQGQYRFLQCYAKCRPDAVFPSAPFVDAALSFIDPETQSLTDESKVPRCDFCGGELTLCVRGGDYFNPAPFRQQERKWAQFRGELSNISHNNSLNGGTETATVVILELGVGLNTPAVLRWPNERLVGQSPTRRYRLIRAGMGASGCAPWELEEDDLAVGFSGDLNAVMELIID</sequence>
<dbReference type="PROSITE" id="PS51154">
    <property type="entry name" value="MACRO"/>
    <property type="match status" value="1"/>
</dbReference>
<dbReference type="AlphaFoldDB" id="A0AAD4GRP6"/>
<dbReference type="InterPro" id="IPR043472">
    <property type="entry name" value="Macro_dom-like"/>
</dbReference>
<evidence type="ECO:0000256" key="1">
    <source>
        <dbReference type="ARBA" id="ARBA00001947"/>
    </source>
</evidence>
<accession>A0AAD4GRP6</accession>
<organism evidence="7 8">
    <name type="scientific">Aspergillus nanangensis</name>
    <dbReference type="NCBI Taxonomy" id="2582783"/>
    <lineage>
        <taxon>Eukaryota</taxon>
        <taxon>Fungi</taxon>
        <taxon>Dikarya</taxon>
        <taxon>Ascomycota</taxon>
        <taxon>Pezizomycotina</taxon>
        <taxon>Eurotiomycetes</taxon>
        <taxon>Eurotiomycetidae</taxon>
        <taxon>Eurotiales</taxon>
        <taxon>Aspergillaceae</taxon>
        <taxon>Aspergillus</taxon>
        <taxon>Aspergillus subgen. Circumdati</taxon>
    </lineage>
</organism>
<dbReference type="Gene3D" id="3.40.220.10">
    <property type="entry name" value="Leucine Aminopeptidase, subunit E, domain 1"/>
    <property type="match status" value="1"/>
</dbReference>
<evidence type="ECO:0000259" key="6">
    <source>
        <dbReference type="PROSITE" id="PS51154"/>
    </source>
</evidence>
<reference evidence="7" key="1">
    <citation type="journal article" date="2019" name="Beilstein J. Org. Chem.">
        <title>Nanangenines: drimane sesquiterpenoids as the dominant metabolite cohort of a novel Australian fungus, Aspergillus nanangensis.</title>
        <authorList>
            <person name="Lacey H.J."/>
            <person name="Gilchrist C.L.M."/>
            <person name="Crombie A."/>
            <person name="Kalaitzis J.A."/>
            <person name="Vuong D."/>
            <person name="Rutledge P.J."/>
            <person name="Turner P."/>
            <person name="Pitt J.I."/>
            <person name="Lacey E."/>
            <person name="Chooi Y.H."/>
            <person name="Piggott A.M."/>
        </authorList>
    </citation>
    <scope>NUCLEOTIDE SEQUENCE</scope>
    <source>
        <strain evidence="7">MST-FP2251</strain>
    </source>
</reference>
<dbReference type="SMART" id="SM00506">
    <property type="entry name" value="A1pp"/>
    <property type="match status" value="1"/>
</dbReference>
<dbReference type="SUPFAM" id="SSF52467">
    <property type="entry name" value="DHS-like NAD/FAD-binding domain"/>
    <property type="match status" value="1"/>
</dbReference>
<keyword evidence="5" id="KW-0326">Glycosidase</keyword>
<evidence type="ECO:0000313" key="8">
    <source>
        <dbReference type="Proteomes" id="UP001194746"/>
    </source>
</evidence>
<comment type="caution">
    <text evidence="7">The sequence shown here is derived from an EMBL/GenBank/DDBJ whole genome shotgun (WGS) entry which is preliminary data.</text>
</comment>
<dbReference type="InterPro" id="IPR029035">
    <property type="entry name" value="DHS-like_NAD/FAD-binding_dom"/>
</dbReference>
<dbReference type="Proteomes" id="UP001194746">
    <property type="component" value="Unassembled WGS sequence"/>
</dbReference>
<dbReference type="EMBL" id="VCAU01000058">
    <property type="protein sequence ID" value="KAF9887639.1"/>
    <property type="molecule type" value="Genomic_DNA"/>
</dbReference>
<gene>
    <name evidence="7" type="ORF">FE257_009732</name>
</gene>
<dbReference type="PANTHER" id="PTHR11106:SF121">
    <property type="entry name" value="ADP-RIBOSE 1''-PHOSPHATE PHOSPHATASE"/>
    <property type="match status" value="1"/>
</dbReference>
<keyword evidence="3" id="KW-0378">Hydrolase</keyword>
<dbReference type="InterPro" id="IPR002589">
    <property type="entry name" value="Macro_dom"/>
</dbReference>
<evidence type="ECO:0000256" key="5">
    <source>
        <dbReference type="ARBA" id="ARBA00023295"/>
    </source>
</evidence>
<keyword evidence="8" id="KW-1185">Reference proteome</keyword>
<dbReference type="GO" id="GO:0016798">
    <property type="term" value="F:hydrolase activity, acting on glycosyl bonds"/>
    <property type="evidence" value="ECO:0007669"/>
    <property type="project" value="UniProtKB-KW"/>
</dbReference>
<dbReference type="GO" id="GO:0046872">
    <property type="term" value="F:metal ion binding"/>
    <property type="evidence" value="ECO:0007669"/>
    <property type="project" value="UniProtKB-KW"/>
</dbReference>
<dbReference type="SUPFAM" id="SSF52949">
    <property type="entry name" value="Macro domain-like"/>
    <property type="match status" value="1"/>
</dbReference>
<name>A0AAD4GRP6_ASPNN</name>
<evidence type="ECO:0000313" key="7">
    <source>
        <dbReference type="EMBL" id="KAF9887639.1"/>
    </source>
</evidence>
<dbReference type="Pfam" id="PF01661">
    <property type="entry name" value="Macro"/>
    <property type="match status" value="1"/>
</dbReference>
<evidence type="ECO:0000256" key="2">
    <source>
        <dbReference type="ARBA" id="ARBA00022723"/>
    </source>
</evidence>
<keyword evidence="4" id="KW-0862">Zinc</keyword>
<reference evidence="7" key="2">
    <citation type="submission" date="2020-02" db="EMBL/GenBank/DDBJ databases">
        <authorList>
            <person name="Gilchrist C.L.M."/>
            <person name="Chooi Y.-H."/>
        </authorList>
    </citation>
    <scope>NUCLEOTIDE SEQUENCE</scope>
    <source>
        <strain evidence="7">MST-FP2251</strain>
    </source>
</reference>
<evidence type="ECO:0000256" key="4">
    <source>
        <dbReference type="ARBA" id="ARBA00022833"/>
    </source>
</evidence>
<dbReference type="CDD" id="cd02908">
    <property type="entry name" value="Macro_OAADPr_deacetylase"/>
    <property type="match status" value="1"/>
</dbReference>
<comment type="cofactor">
    <cofactor evidence="1">
        <name>Zn(2+)</name>
        <dbReference type="ChEBI" id="CHEBI:29105"/>
    </cofactor>
</comment>
<evidence type="ECO:0000256" key="3">
    <source>
        <dbReference type="ARBA" id="ARBA00022801"/>
    </source>
</evidence>